<evidence type="ECO:0000256" key="1">
    <source>
        <dbReference type="SAM" id="MobiDB-lite"/>
    </source>
</evidence>
<dbReference type="Proteomes" id="UP001500192">
    <property type="component" value="Unassembled WGS sequence"/>
</dbReference>
<keyword evidence="4" id="KW-1185">Reference proteome</keyword>
<feature type="region of interest" description="Disordered" evidence="1">
    <location>
        <begin position="68"/>
        <end position="87"/>
    </location>
</feature>
<feature type="region of interest" description="Disordered" evidence="1">
    <location>
        <begin position="25"/>
        <end position="47"/>
    </location>
</feature>
<sequence length="201" mass="20337">MMKRPLAITTGIVALSLALLSGCSQPQAGNPAPSPTSSGAASAAPRVSNPLDPSAYVGRPCDLVPPQLVSQLGFSDPTPTDADSPFGPGCGWIDVSGAKPKNLSVGLQILRGERNGGLSAVYRTRDAGGYAYADPTDLSGYPAVFADTQDRRAQGKCSVYVGIADDLTFSAGVDGYSGQQDSCAAAEQVAAAVITTLQGGS</sequence>
<reference evidence="4" key="1">
    <citation type="journal article" date="2019" name="Int. J. Syst. Evol. Microbiol.">
        <title>The Global Catalogue of Microorganisms (GCM) 10K type strain sequencing project: providing services to taxonomists for standard genome sequencing and annotation.</title>
        <authorList>
            <consortium name="The Broad Institute Genomics Platform"/>
            <consortium name="The Broad Institute Genome Sequencing Center for Infectious Disease"/>
            <person name="Wu L."/>
            <person name="Ma J."/>
        </authorList>
    </citation>
    <scope>NUCLEOTIDE SEQUENCE [LARGE SCALE GENOMIC DNA]</scope>
    <source>
        <strain evidence="4">JCM 18054</strain>
    </source>
</reference>
<evidence type="ECO:0000313" key="4">
    <source>
        <dbReference type="Proteomes" id="UP001500192"/>
    </source>
</evidence>
<accession>A0ABP9QC52</accession>
<feature type="compositionally biased region" description="Low complexity" evidence="1">
    <location>
        <begin position="28"/>
        <end position="45"/>
    </location>
</feature>
<gene>
    <name evidence="3" type="ORF">GCM10023214_21280</name>
</gene>
<comment type="caution">
    <text evidence="3">The sequence shown here is derived from an EMBL/GenBank/DDBJ whole genome shotgun (WGS) entry which is preliminary data.</text>
</comment>
<evidence type="ECO:0000256" key="2">
    <source>
        <dbReference type="SAM" id="SignalP"/>
    </source>
</evidence>
<keyword evidence="2" id="KW-0732">Signal</keyword>
<protein>
    <submittedName>
        <fullName evidence="3">DUF3558 domain-containing protein</fullName>
    </submittedName>
</protein>
<dbReference type="InterPro" id="IPR024520">
    <property type="entry name" value="DUF3558"/>
</dbReference>
<dbReference type="Pfam" id="PF12079">
    <property type="entry name" value="DUF3558"/>
    <property type="match status" value="1"/>
</dbReference>
<organism evidence="3 4">
    <name type="scientific">Amycolatopsis dongchuanensis</name>
    <dbReference type="NCBI Taxonomy" id="1070866"/>
    <lineage>
        <taxon>Bacteria</taxon>
        <taxon>Bacillati</taxon>
        <taxon>Actinomycetota</taxon>
        <taxon>Actinomycetes</taxon>
        <taxon>Pseudonocardiales</taxon>
        <taxon>Pseudonocardiaceae</taxon>
        <taxon>Amycolatopsis</taxon>
    </lineage>
</organism>
<feature type="signal peptide" evidence="2">
    <location>
        <begin position="1"/>
        <end position="28"/>
    </location>
</feature>
<proteinExistence type="predicted"/>
<feature type="chain" id="PRO_5046339730" evidence="2">
    <location>
        <begin position="29"/>
        <end position="201"/>
    </location>
</feature>
<name>A0ABP9QC52_9PSEU</name>
<dbReference type="PROSITE" id="PS51257">
    <property type="entry name" value="PROKAR_LIPOPROTEIN"/>
    <property type="match status" value="1"/>
</dbReference>
<dbReference type="EMBL" id="BAABIB010000051">
    <property type="protein sequence ID" value="GAA5159185.1"/>
    <property type="molecule type" value="Genomic_DNA"/>
</dbReference>
<evidence type="ECO:0000313" key="3">
    <source>
        <dbReference type="EMBL" id="GAA5159185.1"/>
    </source>
</evidence>